<dbReference type="EMBL" id="GISG01224309">
    <property type="protein sequence ID" value="MBA4664614.1"/>
    <property type="molecule type" value="Transcribed_RNA"/>
</dbReference>
<organism evidence="1">
    <name type="scientific">Opuntia streptacantha</name>
    <name type="common">Prickly pear cactus</name>
    <name type="synonym">Opuntia cardona</name>
    <dbReference type="NCBI Taxonomy" id="393608"/>
    <lineage>
        <taxon>Eukaryota</taxon>
        <taxon>Viridiplantae</taxon>
        <taxon>Streptophyta</taxon>
        <taxon>Embryophyta</taxon>
        <taxon>Tracheophyta</taxon>
        <taxon>Spermatophyta</taxon>
        <taxon>Magnoliopsida</taxon>
        <taxon>eudicotyledons</taxon>
        <taxon>Gunneridae</taxon>
        <taxon>Pentapetalae</taxon>
        <taxon>Caryophyllales</taxon>
        <taxon>Cactineae</taxon>
        <taxon>Cactaceae</taxon>
        <taxon>Opuntioideae</taxon>
        <taxon>Opuntia</taxon>
    </lineage>
</organism>
<accession>A0A7C9AF09</accession>
<dbReference type="AlphaFoldDB" id="A0A7C9AF09"/>
<dbReference type="EMBL" id="GISG01224308">
    <property type="protein sequence ID" value="MBA4664613.1"/>
    <property type="molecule type" value="Transcribed_RNA"/>
</dbReference>
<proteinExistence type="predicted"/>
<protein>
    <submittedName>
        <fullName evidence="1">Uncharacterized protein</fullName>
    </submittedName>
</protein>
<name>A0A7C9AF09_OPUST</name>
<reference evidence="1" key="1">
    <citation type="journal article" date="2013" name="J. Plant Res.">
        <title>Effect of fungi and light on seed germination of three Opuntia species from semiarid lands of central Mexico.</title>
        <authorList>
            <person name="Delgado-Sanchez P."/>
            <person name="Jimenez-Bremont J.F."/>
            <person name="Guerrero-Gonzalez Mde L."/>
            <person name="Flores J."/>
        </authorList>
    </citation>
    <scope>NUCLEOTIDE SEQUENCE</scope>
    <source>
        <tissue evidence="1">Cladode</tissue>
    </source>
</reference>
<sequence length="108" mass="12735">MCQVLVYLYRSPASYSNVNCIRRSKVEAKAVIFITNLCEIHLRKICFMHSLSYTDKFDCISQLLSHLLGDLIDSWPSNMHIVDSSHKQHTWHLHNNYWKKKISSVFHL</sequence>
<reference evidence="1" key="2">
    <citation type="submission" date="2020-07" db="EMBL/GenBank/DDBJ databases">
        <authorList>
            <person name="Vera ALvarez R."/>
            <person name="Arias-Moreno D.M."/>
            <person name="Jimenez-Jacinto V."/>
            <person name="Jimenez-Bremont J.F."/>
            <person name="Swaminathan K."/>
            <person name="Moose S.P."/>
            <person name="Guerrero-Gonzalez M.L."/>
            <person name="Marino-Ramirez L."/>
            <person name="Landsman D."/>
            <person name="Rodriguez-Kessler M."/>
            <person name="Delgado-Sanchez P."/>
        </authorList>
    </citation>
    <scope>NUCLEOTIDE SEQUENCE</scope>
    <source>
        <tissue evidence="1">Cladode</tissue>
    </source>
</reference>
<evidence type="ECO:0000313" key="1">
    <source>
        <dbReference type="EMBL" id="MBA4664613.1"/>
    </source>
</evidence>